<keyword evidence="3 5" id="KW-1133">Transmembrane helix</keyword>
<feature type="transmembrane region" description="Helical" evidence="5">
    <location>
        <begin position="447"/>
        <end position="472"/>
    </location>
</feature>
<evidence type="ECO:0000259" key="6">
    <source>
        <dbReference type="Pfam" id="PF01490"/>
    </source>
</evidence>
<evidence type="ECO:0000313" key="7">
    <source>
        <dbReference type="EMBL" id="BET02106.1"/>
    </source>
</evidence>
<name>A0ABN7BFZ0_9HEMI</name>
<feature type="transmembrane region" description="Helical" evidence="5">
    <location>
        <begin position="261"/>
        <end position="280"/>
    </location>
</feature>
<comment type="subcellular location">
    <subcellularLocation>
        <location evidence="1">Membrane</location>
        <topology evidence="1">Multi-pass membrane protein</topology>
    </subcellularLocation>
</comment>
<dbReference type="Proteomes" id="UP001307889">
    <property type="component" value="Chromosome 13"/>
</dbReference>
<feature type="transmembrane region" description="Helical" evidence="5">
    <location>
        <begin position="160"/>
        <end position="184"/>
    </location>
</feature>
<evidence type="ECO:0000256" key="1">
    <source>
        <dbReference type="ARBA" id="ARBA00004141"/>
    </source>
</evidence>
<reference evidence="7 8" key="1">
    <citation type="submission" date="2023-09" db="EMBL/GenBank/DDBJ databases">
        <title>Nesidiocoris tenuis whole genome shotgun sequence.</title>
        <authorList>
            <person name="Shibata T."/>
            <person name="Shimoda M."/>
            <person name="Kobayashi T."/>
            <person name="Uehara T."/>
        </authorList>
    </citation>
    <scope>NUCLEOTIDE SEQUENCE [LARGE SCALE GENOMIC DNA]</scope>
    <source>
        <strain evidence="7 8">Japan</strain>
    </source>
</reference>
<keyword evidence="4 5" id="KW-0472">Membrane</keyword>
<feature type="transmembrane region" description="Helical" evidence="5">
    <location>
        <begin position="221"/>
        <end position="241"/>
    </location>
</feature>
<evidence type="ECO:0000256" key="4">
    <source>
        <dbReference type="ARBA" id="ARBA00023136"/>
    </source>
</evidence>
<feature type="transmembrane region" description="Helical" evidence="5">
    <location>
        <begin position="96"/>
        <end position="118"/>
    </location>
</feature>
<sequence>MDKKEPETNMTKMPSVISINGDFNMSSTLKLADNDVMERNSRNAAFTKSDLDLYNPFEHRETENATSTQGALTHLLKSSLGSGILAMPHAFLHGGLIFGAIGTVIVGFICTHCVKLLVKCSQKLSARVKRPTLGFEDTAETAFQTGPEQFRGLAQFARTFVQMALFATYYFGNTVYVVFIATSFKQVLEMQTGFRMDIRLYILAVTVPLMPLGIIRTMKALVPLSVTALIFIIFGLLITMYETLKDLPPFSERLYITPPAQWPIFFATVLFAMEGIGTVLPIENSMSNPKRFLGCPGVLNTAMTVVVALYGFVGFFGYLSFGEKTQASITLNLGSTWLAETVKVLVALSILFTYGLQFTVPTEIVWKKISPMVSESKQEAGYYILRAAMIFGTIIIGVIVPDLGPFISLVGAVFFSILGLFCPAIIELMTYYDEGYGPMKWMLIKDTIIILLAAAALISGSYSSFMEIVAFYQGSST</sequence>
<evidence type="ECO:0000256" key="3">
    <source>
        <dbReference type="ARBA" id="ARBA00022989"/>
    </source>
</evidence>
<dbReference type="InterPro" id="IPR013057">
    <property type="entry name" value="AA_transpt_TM"/>
</dbReference>
<keyword evidence="2 5" id="KW-0812">Transmembrane</keyword>
<accession>A0ABN7BFZ0</accession>
<feature type="transmembrane region" description="Helical" evidence="5">
    <location>
        <begin position="406"/>
        <end position="426"/>
    </location>
</feature>
<dbReference type="Pfam" id="PF01490">
    <property type="entry name" value="Aa_trans"/>
    <property type="match status" value="1"/>
</dbReference>
<feature type="domain" description="Amino acid transporter transmembrane" evidence="6">
    <location>
        <begin position="66"/>
        <end position="465"/>
    </location>
</feature>
<feature type="transmembrane region" description="Helical" evidence="5">
    <location>
        <begin position="341"/>
        <end position="360"/>
    </location>
</feature>
<protein>
    <recommendedName>
        <fullName evidence="6">Amino acid transporter transmembrane domain-containing protein</fullName>
    </recommendedName>
</protein>
<gene>
    <name evidence="7" type="ORF">NTJ_14924</name>
</gene>
<evidence type="ECO:0000313" key="8">
    <source>
        <dbReference type="Proteomes" id="UP001307889"/>
    </source>
</evidence>
<evidence type="ECO:0000256" key="2">
    <source>
        <dbReference type="ARBA" id="ARBA00022692"/>
    </source>
</evidence>
<dbReference type="PANTHER" id="PTHR22950:SF494">
    <property type="entry name" value="GH04538P"/>
    <property type="match status" value="1"/>
</dbReference>
<feature type="transmembrane region" description="Helical" evidence="5">
    <location>
        <begin position="380"/>
        <end position="400"/>
    </location>
</feature>
<feature type="transmembrane region" description="Helical" evidence="5">
    <location>
        <begin position="196"/>
        <end position="214"/>
    </location>
</feature>
<feature type="transmembrane region" description="Helical" evidence="5">
    <location>
        <begin position="292"/>
        <end position="321"/>
    </location>
</feature>
<evidence type="ECO:0000256" key="5">
    <source>
        <dbReference type="SAM" id="Phobius"/>
    </source>
</evidence>
<organism evidence="7 8">
    <name type="scientific">Nesidiocoris tenuis</name>
    <dbReference type="NCBI Taxonomy" id="355587"/>
    <lineage>
        <taxon>Eukaryota</taxon>
        <taxon>Metazoa</taxon>
        <taxon>Ecdysozoa</taxon>
        <taxon>Arthropoda</taxon>
        <taxon>Hexapoda</taxon>
        <taxon>Insecta</taxon>
        <taxon>Pterygota</taxon>
        <taxon>Neoptera</taxon>
        <taxon>Paraneoptera</taxon>
        <taxon>Hemiptera</taxon>
        <taxon>Heteroptera</taxon>
        <taxon>Panheteroptera</taxon>
        <taxon>Cimicomorpha</taxon>
        <taxon>Miridae</taxon>
        <taxon>Dicyphina</taxon>
        <taxon>Nesidiocoris</taxon>
    </lineage>
</organism>
<keyword evidence="8" id="KW-1185">Reference proteome</keyword>
<proteinExistence type="predicted"/>
<dbReference type="PANTHER" id="PTHR22950">
    <property type="entry name" value="AMINO ACID TRANSPORTER"/>
    <property type="match status" value="1"/>
</dbReference>
<dbReference type="EMBL" id="AP028921">
    <property type="protein sequence ID" value="BET02106.1"/>
    <property type="molecule type" value="Genomic_DNA"/>
</dbReference>